<accession>A0AC11D9M6</accession>
<evidence type="ECO:0000313" key="1">
    <source>
        <dbReference type="Ensembl" id="ENSOARP00020039440.1"/>
    </source>
</evidence>
<reference evidence="1" key="1">
    <citation type="submission" date="2020-11" db="EMBL/GenBank/DDBJ databases">
        <authorList>
            <person name="Davenport K.M."/>
            <person name="Bickhart D.M."/>
            <person name="Smith T.P.L."/>
            <person name="Murdoch B.M."/>
            <person name="Rosen B.D."/>
        </authorList>
    </citation>
    <scope>NUCLEOTIDE SEQUENCE [LARGE SCALE GENOMIC DNA]</scope>
    <source>
        <strain evidence="1">OAR_USU_Benz2616</strain>
    </source>
</reference>
<protein>
    <submittedName>
        <fullName evidence="1">Carbohydrate sulfotransferase 11</fullName>
    </submittedName>
</protein>
<gene>
    <name evidence="1" type="primary">CHST11</name>
</gene>
<sequence>SSLWRGGRGPVRQPQRPAQRQRRRRRHHHQHHRSHPSRPAREEAAAAAGGSGGGGGGEARRSRGRSNGAQPAGPRISALPEQLRRLPHPCPGLGAPRAAAKPTPILPAILAQPCPAPPGLRSAPRGPRSCAPGAPPGHPGSRSQDKAMKPALLEVMRMNRICRMVLATCLGSFILVIFYFQIMRRNPFGVDICCRKGSRSPLQELYNPTQRSLERVSPPWNNAEQQMSVTKKLKNKERHKT</sequence>
<reference evidence="1" key="3">
    <citation type="submission" date="2025-09" db="UniProtKB">
        <authorList>
            <consortium name="Ensembl"/>
        </authorList>
    </citation>
    <scope>IDENTIFICATION</scope>
</reference>
<name>A0AC11D9M6_SHEEP</name>
<reference evidence="1" key="2">
    <citation type="submission" date="2025-08" db="UniProtKB">
        <authorList>
            <consortium name="Ensembl"/>
        </authorList>
    </citation>
    <scope>IDENTIFICATION</scope>
</reference>
<proteinExistence type="predicted"/>
<dbReference type="Ensembl" id="ENSOART00020069407.1">
    <property type="protein sequence ID" value="ENSOARP00020039440.1"/>
    <property type="gene ID" value="ENSOARG00020013819.2"/>
</dbReference>
<organism evidence="1">
    <name type="scientific">Ovis aries</name>
    <name type="common">Sheep</name>
    <dbReference type="NCBI Taxonomy" id="9940"/>
    <lineage>
        <taxon>Eukaryota</taxon>
        <taxon>Metazoa</taxon>
        <taxon>Chordata</taxon>
        <taxon>Craniata</taxon>
        <taxon>Vertebrata</taxon>
        <taxon>Euteleostomi</taxon>
        <taxon>Mammalia</taxon>
        <taxon>Eutheria</taxon>
        <taxon>Laurasiatheria</taxon>
        <taxon>Artiodactyla</taxon>
        <taxon>Ruminantia</taxon>
        <taxon>Pecora</taxon>
        <taxon>Bovidae</taxon>
        <taxon>Caprinae</taxon>
        <taxon>Ovis</taxon>
    </lineage>
</organism>